<dbReference type="PRINTS" id="PR01161">
    <property type="entry name" value="TUBULIN"/>
</dbReference>
<evidence type="ECO:0000313" key="18">
    <source>
        <dbReference type="Proteomes" id="UP000041254"/>
    </source>
</evidence>
<dbReference type="InterPro" id="IPR003008">
    <property type="entry name" value="Tubulin_FtsZ_GTPase"/>
</dbReference>
<evidence type="ECO:0000256" key="9">
    <source>
        <dbReference type="ARBA" id="ARBA00023134"/>
    </source>
</evidence>
<keyword evidence="11" id="KW-0966">Cell projection</keyword>
<dbReference type="GO" id="GO:0005874">
    <property type="term" value="C:microtubule"/>
    <property type="evidence" value="ECO:0007669"/>
    <property type="project" value="UniProtKB-KW"/>
</dbReference>
<feature type="region of interest" description="Disordered" evidence="15">
    <location>
        <begin position="369"/>
        <end position="407"/>
    </location>
</feature>
<dbReference type="FunCoup" id="A0A0G4EC00">
    <property type="interactions" value="14"/>
</dbReference>
<dbReference type="EMBL" id="CDMY01000113">
    <property type="protein sequence ID" value="CEL92845.1"/>
    <property type="molecule type" value="Genomic_DNA"/>
</dbReference>
<dbReference type="InterPro" id="IPR008280">
    <property type="entry name" value="Tub_FtsZ_C"/>
</dbReference>
<sequence>MSTVTVQLGQCGNQLGQQLFQLLHTEATTAPTQTNTASSSLSSSLPASTISPYHSSLLDTYFYQPQTKDRHNDAWTARAVLIDMEPKVVEQCLHSTHTKRPPTLLSARHPHPSNKAAAGIGGSGGAPSGQWRYDAKSAVCQQSGSANNWGYGYFVHGERNRERIADVTRRQAEKCDRLDSIHLMQSLAGGTGSGLGVYVLDLLCDEYPSVSVLNTCVWPFKAGEVTVQCYNASLSMAKIYQQSDGILFVENDRYRSLCERLYHIDHLSFPCLNEAIANDLMGALTPLDDPALSASVGWRPAIPLMLRQCCTHPAYKLLTMRSVPQVPVSSVPYHSDEWSGLLKRLHRMCGHQLILDFEGATPHMERGWGSSWGGGGGGGGGMHKTSHPDAPPAGASQQPWGEEDDQQRWGNVSVGSQLVLRGVDTHRADPAPLMKNDNFWSLALDPIVVYQNPFPFRGLQRSASLIANDQSPLTALKEMLHRGLGMLVGRAYVHQYEAYGLGEEAIGEAMQCLTQIIHSYQQLKT</sequence>
<dbReference type="CDD" id="cd02189">
    <property type="entry name" value="delta_zeta_tubulin-like"/>
    <property type="match status" value="1"/>
</dbReference>
<dbReference type="GO" id="GO:0005200">
    <property type="term" value="F:structural constituent of cytoskeleton"/>
    <property type="evidence" value="ECO:0007669"/>
    <property type="project" value="InterPro"/>
</dbReference>
<dbReference type="SUPFAM" id="SSF52490">
    <property type="entry name" value="Tubulin nucleotide-binding domain-like"/>
    <property type="match status" value="1"/>
</dbReference>
<organism evidence="17 18">
    <name type="scientific">Vitrella brassicaformis (strain CCMP3155)</name>
    <dbReference type="NCBI Taxonomy" id="1169540"/>
    <lineage>
        <taxon>Eukaryota</taxon>
        <taxon>Sar</taxon>
        <taxon>Alveolata</taxon>
        <taxon>Colpodellida</taxon>
        <taxon>Vitrellaceae</taxon>
        <taxon>Vitrella</taxon>
    </lineage>
</organism>
<comment type="function">
    <text evidence="13">Acts as a positive regulator of hedgehog signaling and regulates ciliary function.</text>
</comment>
<keyword evidence="8" id="KW-0970">Cilium biogenesis/degradation</keyword>
<feature type="domain" description="Tubulin/FtsZ GTPase" evidence="16">
    <location>
        <begin position="114"/>
        <end position="291"/>
    </location>
</feature>
<dbReference type="OrthoDB" id="10250004at2759"/>
<keyword evidence="10" id="KW-0539">Nucleus</keyword>
<keyword evidence="7 14" id="KW-0547">Nucleotide-binding</keyword>
<dbReference type="GO" id="GO:0030030">
    <property type="term" value="P:cell projection organization"/>
    <property type="evidence" value="ECO:0007669"/>
    <property type="project" value="UniProtKB-KW"/>
</dbReference>
<evidence type="ECO:0000256" key="1">
    <source>
        <dbReference type="ARBA" id="ARBA00004114"/>
    </source>
</evidence>
<dbReference type="STRING" id="1169540.A0A0G4EC00"/>
<gene>
    <name evidence="17" type="ORF">Vbra_20152</name>
</gene>
<evidence type="ECO:0000256" key="3">
    <source>
        <dbReference type="ARBA" id="ARBA00004138"/>
    </source>
</evidence>
<evidence type="ECO:0000256" key="11">
    <source>
        <dbReference type="ARBA" id="ARBA00023273"/>
    </source>
</evidence>
<dbReference type="SMART" id="SM00864">
    <property type="entry name" value="Tubulin"/>
    <property type="match status" value="1"/>
</dbReference>
<evidence type="ECO:0000256" key="15">
    <source>
        <dbReference type="SAM" id="MobiDB-lite"/>
    </source>
</evidence>
<dbReference type="AlphaFoldDB" id="A0A0G4EC00"/>
<evidence type="ECO:0000256" key="4">
    <source>
        <dbReference type="ARBA" id="ARBA00009636"/>
    </source>
</evidence>
<evidence type="ECO:0000256" key="6">
    <source>
        <dbReference type="ARBA" id="ARBA00022701"/>
    </source>
</evidence>
<dbReference type="InterPro" id="IPR002967">
    <property type="entry name" value="Delta_tubulin"/>
</dbReference>
<comment type="subcellular location">
    <subcellularLocation>
        <location evidence="3">Cell projection</location>
        <location evidence="3">Cilium</location>
    </subcellularLocation>
    <subcellularLocation>
        <location evidence="1">Cytoplasm</location>
        <location evidence="1">Cytoskeleton</location>
        <location evidence="1">Microtubule organizing center</location>
        <location evidence="1">Centrosome</location>
        <location evidence="1">Centriole</location>
    </subcellularLocation>
    <subcellularLocation>
        <location evidence="2">Nucleus</location>
    </subcellularLocation>
</comment>
<evidence type="ECO:0000256" key="5">
    <source>
        <dbReference type="ARBA" id="ARBA00014184"/>
    </source>
</evidence>
<dbReference type="Pfam" id="PF00091">
    <property type="entry name" value="Tubulin"/>
    <property type="match status" value="1"/>
</dbReference>
<dbReference type="PROSITE" id="PS00227">
    <property type="entry name" value="TUBULIN"/>
    <property type="match status" value="1"/>
</dbReference>
<dbReference type="GO" id="GO:0005634">
    <property type="term" value="C:nucleus"/>
    <property type="evidence" value="ECO:0007669"/>
    <property type="project" value="UniProtKB-SubCell"/>
</dbReference>
<evidence type="ECO:0000256" key="8">
    <source>
        <dbReference type="ARBA" id="ARBA00022794"/>
    </source>
</evidence>
<evidence type="ECO:0000313" key="17">
    <source>
        <dbReference type="EMBL" id="CEL92845.1"/>
    </source>
</evidence>
<evidence type="ECO:0000259" key="16">
    <source>
        <dbReference type="SMART" id="SM00864"/>
    </source>
</evidence>
<feature type="compositionally biased region" description="Gly residues" evidence="15">
    <location>
        <begin position="370"/>
        <end position="382"/>
    </location>
</feature>
<comment type="similarity">
    <text evidence="4 14">Belongs to the tubulin family.</text>
</comment>
<protein>
    <recommendedName>
        <fullName evidence="5">Tubulin delta chain</fullName>
    </recommendedName>
    <alternativeName>
        <fullName evidence="12">Delta-tubulin</fullName>
    </alternativeName>
</protein>
<dbReference type="GO" id="GO:0005525">
    <property type="term" value="F:GTP binding"/>
    <property type="evidence" value="ECO:0007669"/>
    <property type="project" value="UniProtKB-UniRule"/>
</dbReference>
<dbReference type="OMA" id="ACHPEYK"/>
<dbReference type="InParanoid" id="A0A0G4EC00"/>
<name>A0A0G4EC00_VITBC</name>
<dbReference type="GO" id="GO:0005814">
    <property type="term" value="C:centriole"/>
    <property type="evidence" value="ECO:0007669"/>
    <property type="project" value="UniProtKB-SubCell"/>
</dbReference>
<evidence type="ECO:0000256" key="14">
    <source>
        <dbReference type="RuleBase" id="RU000352"/>
    </source>
</evidence>
<dbReference type="InterPro" id="IPR017975">
    <property type="entry name" value="Tubulin_CS"/>
</dbReference>
<dbReference type="Gene3D" id="3.40.50.1440">
    <property type="entry name" value="Tubulin/FtsZ, GTPase domain"/>
    <property type="match status" value="1"/>
</dbReference>
<dbReference type="PRINTS" id="PR01224">
    <property type="entry name" value="DELTATUBULIN"/>
</dbReference>
<reference evidence="17 18" key="1">
    <citation type="submission" date="2014-11" db="EMBL/GenBank/DDBJ databases">
        <authorList>
            <person name="Zhu J."/>
            <person name="Qi W."/>
            <person name="Song R."/>
        </authorList>
    </citation>
    <scope>NUCLEOTIDE SEQUENCE [LARGE SCALE GENOMIC DNA]</scope>
</reference>
<dbReference type="PANTHER" id="PTHR11588">
    <property type="entry name" value="TUBULIN"/>
    <property type="match status" value="1"/>
</dbReference>
<dbReference type="GO" id="GO:0007017">
    <property type="term" value="P:microtubule-based process"/>
    <property type="evidence" value="ECO:0007669"/>
    <property type="project" value="InterPro"/>
</dbReference>
<accession>A0A0G4EC00</accession>
<dbReference type="PhylomeDB" id="A0A0G4EC00"/>
<evidence type="ECO:0000256" key="12">
    <source>
        <dbReference type="ARBA" id="ARBA00030594"/>
    </source>
</evidence>
<dbReference type="InterPro" id="IPR036525">
    <property type="entry name" value="Tubulin/FtsZ_GTPase_sf"/>
</dbReference>
<keyword evidence="6 14" id="KW-0493">Microtubule</keyword>
<dbReference type="Proteomes" id="UP000041254">
    <property type="component" value="Unassembled WGS sequence"/>
</dbReference>
<dbReference type="GO" id="GO:0005929">
    <property type="term" value="C:cilium"/>
    <property type="evidence" value="ECO:0007669"/>
    <property type="project" value="UniProtKB-SubCell"/>
</dbReference>
<evidence type="ECO:0000256" key="13">
    <source>
        <dbReference type="ARBA" id="ARBA00046149"/>
    </source>
</evidence>
<dbReference type="InterPro" id="IPR000217">
    <property type="entry name" value="Tubulin"/>
</dbReference>
<keyword evidence="18" id="KW-1185">Reference proteome</keyword>
<proteinExistence type="inferred from homology"/>
<dbReference type="SUPFAM" id="SSF55307">
    <property type="entry name" value="Tubulin C-terminal domain-like"/>
    <property type="match status" value="1"/>
</dbReference>
<dbReference type="VEuPathDB" id="CryptoDB:Vbra_20152"/>
<evidence type="ECO:0000256" key="10">
    <source>
        <dbReference type="ARBA" id="ARBA00023242"/>
    </source>
</evidence>
<evidence type="ECO:0000256" key="7">
    <source>
        <dbReference type="ARBA" id="ARBA00022741"/>
    </source>
</evidence>
<keyword evidence="9 14" id="KW-0342">GTP-binding</keyword>
<evidence type="ECO:0000256" key="2">
    <source>
        <dbReference type="ARBA" id="ARBA00004123"/>
    </source>
</evidence>